<protein>
    <recommendedName>
        <fullName evidence="3">Secreted protein</fullName>
    </recommendedName>
</protein>
<comment type="caution">
    <text evidence="1">The sequence shown here is derived from an EMBL/GenBank/DDBJ whole genome shotgun (WGS) entry which is preliminary data.</text>
</comment>
<proteinExistence type="predicted"/>
<accession>A0A8H9LRW3</accession>
<evidence type="ECO:0008006" key="3">
    <source>
        <dbReference type="Google" id="ProtNLM"/>
    </source>
</evidence>
<evidence type="ECO:0000313" key="1">
    <source>
        <dbReference type="EMBL" id="GGV08448.1"/>
    </source>
</evidence>
<reference evidence="1" key="2">
    <citation type="submission" date="2020-09" db="EMBL/GenBank/DDBJ databases">
        <authorList>
            <person name="Sun Q."/>
            <person name="Ohkuma M."/>
        </authorList>
    </citation>
    <scope>NUCLEOTIDE SEQUENCE</scope>
    <source>
        <strain evidence="1">JCM 4434</strain>
    </source>
</reference>
<organism evidence="1 2">
    <name type="scientific">Kitasatospora aureofaciens</name>
    <name type="common">Streptomyces aureofaciens</name>
    <dbReference type="NCBI Taxonomy" id="1894"/>
    <lineage>
        <taxon>Bacteria</taxon>
        <taxon>Bacillati</taxon>
        <taxon>Actinomycetota</taxon>
        <taxon>Actinomycetes</taxon>
        <taxon>Kitasatosporales</taxon>
        <taxon>Streptomycetaceae</taxon>
        <taxon>Kitasatospora</taxon>
    </lineage>
</organism>
<dbReference type="AlphaFoldDB" id="A0A8H9LRW3"/>
<dbReference type="EMBL" id="BMUB01000055">
    <property type="protein sequence ID" value="GGV08448.1"/>
    <property type="molecule type" value="Genomic_DNA"/>
</dbReference>
<name>A0A8H9LRW3_KITAU</name>
<evidence type="ECO:0000313" key="2">
    <source>
        <dbReference type="Proteomes" id="UP000610124"/>
    </source>
</evidence>
<sequence>MGPMLLVDVDGPLNPYAAKPYRRPEGYGTHRLMTPRWRAAERGRLKEWGLPHKAVKPLRVWLNPAHGPALAVLPYDLVWATTWEEEANTFLSPLLGLPELPFIAWPNPRTEPEGGVFWKTPEIVAWAHSRPFAWADDQITDADRAWVRAHYRGPALLHHVDPKTGLTADDFARLTHFATLIA</sequence>
<reference evidence="1" key="1">
    <citation type="journal article" date="2014" name="Int. J. Syst. Evol. Microbiol.">
        <title>Complete genome sequence of Corynebacterium casei LMG S-19264T (=DSM 44701T), isolated from a smear-ripened cheese.</title>
        <authorList>
            <consortium name="US DOE Joint Genome Institute (JGI-PGF)"/>
            <person name="Walter F."/>
            <person name="Albersmeier A."/>
            <person name="Kalinowski J."/>
            <person name="Ruckert C."/>
        </authorList>
    </citation>
    <scope>NUCLEOTIDE SEQUENCE</scope>
    <source>
        <strain evidence="1">JCM 4434</strain>
    </source>
</reference>
<gene>
    <name evidence="1" type="ORF">GCM10010502_74250</name>
</gene>
<dbReference type="Proteomes" id="UP000610124">
    <property type="component" value="Unassembled WGS sequence"/>
</dbReference>